<organism evidence="1 2">
    <name type="scientific">Mucilaginibacter oryzae</name>
    <dbReference type="NCBI Taxonomy" id="468058"/>
    <lineage>
        <taxon>Bacteria</taxon>
        <taxon>Pseudomonadati</taxon>
        <taxon>Bacteroidota</taxon>
        <taxon>Sphingobacteriia</taxon>
        <taxon>Sphingobacteriales</taxon>
        <taxon>Sphingobacteriaceae</taxon>
        <taxon>Mucilaginibacter</taxon>
    </lineage>
</organism>
<dbReference type="Proteomes" id="UP000245678">
    <property type="component" value="Unassembled WGS sequence"/>
</dbReference>
<evidence type="ECO:0008006" key="3">
    <source>
        <dbReference type="Google" id="ProtNLM"/>
    </source>
</evidence>
<dbReference type="AlphaFoldDB" id="A0A316GYB8"/>
<keyword evidence="2" id="KW-1185">Reference proteome</keyword>
<dbReference type="Gene3D" id="3.40.50.300">
    <property type="entry name" value="P-loop containing nucleotide triphosphate hydrolases"/>
    <property type="match status" value="1"/>
</dbReference>
<gene>
    <name evidence="1" type="ORF">LX99_04841</name>
</gene>
<protein>
    <recommendedName>
        <fullName evidence="3">AAA ATPase-like protein</fullName>
    </recommendedName>
</protein>
<name>A0A316GYB8_9SPHI</name>
<evidence type="ECO:0000313" key="2">
    <source>
        <dbReference type="Proteomes" id="UP000245678"/>
    </source>
</evidence>
<dbReference type="InterPro" id="IPR011990">
    <property type="entry name" value="TPR-like_helical_dom_sf"/>
</dbReference>
<reference evidence="1 2" key="1">
    <citation type="submission" date="2018-05" db="EMBL/GenBank/DDBJ databases">
        <title>Genomic Encyclopedia of Archaeal and Bacterial Type Strains, Phase II (KMG-II): from individual species to whole genera.</title>
        <authorList>
            <person name="Goeker M."/>
        </authorList>
    </citation>
    <scope>NUCLEOTIDE SEQUENCE [LARGE SCALE GENOMIC DNA]</scope>
    <source>
        <strain evidence="1 2">DSM 19975</strain>
    </source>
</reference>
<accession>A0A316GYB8</accession>
<dbReference type="Gene3D" id="1.25.40.10">
    <property type="entry name" value="Tetratricopeptide repeat domain"/>
    <property type="match status" value="1"/>
</dbReference>
<evidence type="ECO:0000313" key="1">
    <source>
        <dbReference type="EMBL" id="PWK68316.1"/>
    </source>
</evidence>
<comment type="caution">
    <text evidence="1">The sequence shown here is derived from an EMBL/GenBank/DDBJ whole genome shotgun (WGS) entry which is preliminary data.</text>
</comment>
<dbReference type="InterPro" id="IPR027417">
    <property type="entry name" value="P-loop_NTPase"/>
</dbReference>
<proteinExistence type="predicted"/>
<sequence>MTETFINRTKEVNHMVDLIRNMQNQSKILLLKGNSGIGKSAFTKKALFNQSYRSTVKVRVDDAGNRLSEGKMIEKIAFEINTASLSVKGLPSFGYFFNNSEGGVLKKRAFNIIKNALSEAIPVLGKAANVGADLIFKSGSFDSDYVFNSSITEIILILKAYIEFALKQIPLILNIENIQIIDQTSVELLRQIIENTDSTMHVWEYTSNAAVKIPESVLSERFTIKNVDFEIWDLKKLSFEDYLQIISGKGLDKKSLDAILKYTYIKYNGDLRNLTDTEVLLGIDENVKEIINLVSDDSFNPRGFNINSLVENEKFVLIAIVAHNAQVLIDDLIYLTNAKEVRNLMIDVDLSLAKLEEQELIQRNGNRISIKHDSITREIVSGKEYVRLLFIAYKIWSDYYADLLERNQFFKYSKEHILYLLFHCYLHYSPDKCLTILADIKIIVANAIRPDTAVDYLESVKENLKRSSRTDLDKIYSQLVDIYYGAGIFDKAYNLLPEIHADTSYKKIYHAALLNRLDRHQEAVDYISSVLETGIGKRTELCLKLILLISKRTLLEWDECESIYEDIYGNPAYKEFFEYGFFLRNAEIILPLRPSVLAAQESVVFFAERRSTIQLAHSKITLAMLYAWTSKFAEARQELNEAGELLDGKTLERHIIFNNKAAVALHLNDWDNEIIEEYLQQARMTALTSFDKLAIYSNLLIVYTKTNKHDRGEMVINNILKVMEDEPDHIMHRICYYHISRFYKNHNIDLYLYYQLEAQKVHGAMTSSDDYHLYWENRLFGANHAVEDYATLLIYDYEPCFISYWHFDIPHIEELS</sequence>
<dbReference type="SUPFAM" id="SSF52540">
    <property type="entry name" value="P-loop containing nucleoside triphosphate hydrolases"/>
    <property type="match status" value="1"/>
</dbReference>
<dbReference type="EMBL" id="QGHA01000017">
    <property type="protein sequence ID" value="PWK68316.1"/>
    <property type="molecule type" value="Genomic_DNA"/>
</dbReference>